<dbReference type="EMBL" id="JACXAF010000004">
    <property type="protein sequence ID" value="MBD1388600.1"/>
    <property type="molecule type" value="Genomic_DNA"/>
</dbReference>
<dbReference type="InterPro" id="IPR032710">
    <property type="entry name" value="NTF2-like_dom_sf"/>
</dbReference>
<dbReference type="Proteomes" id="UP000638014">
    <property type="component" value="Unassembled WGS sequence"/>
</dbReference>
<dbReference type="PANTHER" id="PTHR33747">
    <property type="entry name" value="UPF0225 PROTEIN SCO1677"/>
    <property type="match status" value="1"/>
</dbReference>
<feature type="domain" description="YchJ-like middle NTF2-like" evidence="1">
    <location>
        <begin position="31"/>
        <end position="124"/>
    </location>
</feature>
<accession>A0A8J6R256</accession>
<evidence type="ECO:0000313" key="2">
    <source>
        <dbReference type="EMBL" id="MBD1388600.1"/>
    </source>
</evidence>
<sequence>MKKNLCPCGSNLKAKDCCAAVHLNPKLARHPEQLMRARYSAHAMNNLNFIMASWHPTTRPQDTGPIQQWNDECTWLALNVAQSRKLGSKGVVEFVALYRQAGQLKQHHEVANFKFEKGQWWYLDRSD</sequence>
<dbReference type="Pfam" id="PF17775">
    <property type="entry name" value="YchJ_M-like"/>
    <property type="match status" value="1"/>
</dbReference>
<keyword evidence="3" id="KW-1185">Reference proteome</keyword>
<dbReference type="RefSeq" id="WP_191143714.1">
    <property type="nucleotide sequence ID" value="NZ_JACXAF010000004.1"/>
</dbReference>
<comment type="caution">
    <text evidence="2">The sequence shown here is derived from an EMBL/GenBank/DDBJ whole genome shotgun (WGS) entry which is preliminary data.</text>
</comment>
<dbReference type="InterPro" id="IPR004027">
    <property type="entry name" value="SEC_C_motif"/>
</dbReference>
<organism evidence="2 3">
    <name type="scientific">Neiella litorisoli</name>
    <dbReference type="NCBI Taxonomy" id="2771431"/>
    <lineage>
        <taxon>Bacteria</taxon>
        <taxon>Pseudomonadati</taxon>
        <taxon>Pseudomonadota</taxon>
        <taxon>Gammaproteobacteria</taxon>
        <taxon>Alteromonadales</taxon>
        <taxon>Echinimonadaceae</taxon>
        <taxon>Neiella</taxon>
    </lineage>
</organism>
<dbReference type="Pfam" id="PF02810">
    <property type="entry name" value="SEC-C"/>
    <property type="match status" value="1"/>
</dbReference>
<protein>
    <submittedName>
        <fullName evidence="2">SEC-C domain-containing protein</fullName>
    </submittedName>
</protein>
<dbReference type="SUPFAM" id="SSF54427">
    <property type="entry name" value="NTF2-like"/>
    <property type="match status" value="1"/>
</dbReference>
<dbReference type="Gene3D" id="3.10.450.50">
    <property type="match status" value="1"/>
</dbReference>
<dbReference type="PANTHER" id="PTHR33747:SF1">
    <property type="entry name" value="ADENYLATE CYCLASE-ASSOCIATED CAP C-TERMINAL DOMAIN-CONTAINING PROTEIN"/>
    <property type="match status" value="1"/>
</dbReference>
<evidence type="ECO:0000259" key="1">
    <source>
        <dbReference type="Pfam" id="PF17775"/>
    </source>
</evidence>
<reference evidence="2" key="1">
    <citation type="submission" date="2020-09" db="EMBL/GenBank/DDBJ databases">
        <title>A novel bacterium of genus Neiella, isolated from South China Sea.</title>
        <authorList>
            <person name="Huang H."/>
            <person name="Mo K."/>
            <person name="Hu Y."/>
        </authorList>
    </citation>
    <scope>NUCLEOTIDE SEQUENCE</scope>
    <source>
        <strain evidence="2">HB171785</strain>
    </source>
</reference>
<name>A0A8J6R256_9GAMM</name>
<evidence type="ECO:0000313" key="3">
    <source>
        <dbReference type="Proteomes" id="UP000638014"/>
    </source>
</evidence>
<proteinExistence type="predicted"/>
<dbReference type="AlphaFoldDB" id="A0A8J6R256"/>
<dbReference type="InterPro" id="IPR048469">
    <property type="entry name" value="YchJ-like_M"/>
</dbReference>
<gene>
    <name evidence="2" type="ORF">IC617_04090</name>
</gene>